<dbReference type="GO" id="GO:0000502">
    <property type="term" value="C:proteasome complex"/>
    <property type="evidence" value="ECO:0007669"/>
    <property type="project" value="UniProtKB-KW"/>
</dbReference>
<comment type="subcellular location">
    <subcellularLocation>
        <location evidence="1">Cytoplasm</location>
    </subcellularLocation>
</comment>
<dbReference type="InterPro" id="IPR055443">
    <property type="entry name" value="HEAT_ECM29"/>
</dbReference>
<dbReference type="GO" id="GO:0005634">
    <property type="term" value="C:nucleus"/>
    <property type="evidence" value="ECO:0007669"/>
    <property type="project" value="TreeGrafter"/>
</dbReference>
<keyword evidence="3" id="KW-0677">Repeat</keyword>
<dbReference type="PANTHER" id="PTHR23346">
    <property type="entry name" value="TRANSLATIONAL ACTIVATOR GCN1-RELATED"/>
    <property type="match status" value="1"/>
</dbReference>
<dbReference type="SUPFAM" id="SSF48371">
    <property type="entry name" value="ARM repeat"/>
    <property type="match status" value="2"/>
</dbReference>
<accession>A0A061AZ36</accession>
<feature type="domain" description="Proteasome component Ecm29 N-terminal" evidence="6">
    <location>
        <begin position="9"/>
        <end position="509"/>
    </location>
</feature>
<dbReference type="Pfam" id="PF24492">
    <property type="entry name" value="HEAT_ECM29"/>
    <property type="match status" value="1"/>
</dbReference>
<evidence type="ECO:0000313" key="8">
    <source>
        <dbReference type="EMBL" id="CDR42828.1"/>
    </source>
</evidence>
<evidence type="ECO:0000256" key="2">
    <source>
        <dbReference type="ARBA" id="ARBA00022490"/>
    </source>
</evidence>
<dbReference type="Gene3D" id="1.25.10.10">
    <property type="entry name" value="Leucine-rich Repeat Variant"/>
    <property type="match status" value="2"/>
</dbReference>
<feature type="domain" description="Proteasome adapter and scaffold protein ECM29 HEAT-repeat" evidence="7">
    <location>
        <begin position="1284"/>
        <end position="1445"/>
    </location>
</feature>
<dbReference type="Pfam" id="PF23731">
    <property type="entry name" value="ARM_ECM29_C"/>
    <property type="match status" value="1"/>
</dbReference>
<evidence type="ECO:0000256" key="5">
    <source>
        <dbReference type="SAM" id="MobiDB-lite"/>
    </source>
</evidence>
<feature type="region of interest" description="Disordered" evidence="5">
    <location>
        <begin position="1662"/>
        <end position="1681"/>
    </location>
</feature>
<dbReference type="GO" id="GO:0036503">
    <property type="term" value="P:ERAD pathway"/>
    <property type="evidence" value="ECO:0007669"/>
    <property type="project" value="TreeGrafter"/>
</dbReference>
<name>A0A061AZ36_CYBFA</name>
<evidence type="ECO:0000256" key="3">
    <source>
        <dbReference type="ARBA" id="ARBA00022737"/>
    </source>
</evidence>
<evidence type="ECO:0000259" key="7">
    <source>
        <dbReference type="Pfam" id="PF24492"/>
    </source>
</evidence>
<dbReference type="Pfam" id="PF13001">
    <property type="entry name" value="ECM29_N"/>
    <property type="match status" value="1"/>
</dbReference>
<protein>
    <submittedName>
        <fullName evidence="8">CYFA0S10e02762g1_1</fullName>
    </submittedName>
</protein>
<dbReference type="GO" id="GO:0060090">
    <property type="term" value="F:molecular adaptor activity"/>
    <property type="evidence" value="ECO:0007669"/>
    <property type="project" value="InterPro"/>
</dbReference>
<evidence type="ECO:0000256" key="1">
    <source>
        <dbReference type="ARBA" id="ARBA00004496"/>
    </source>
</evidence>
<keyword evidence="2" id="KW-0963">Cytoplasm</keyword>
<dbReference type="GO" id="GO:0043248">
    <property type="term" value="P:proteasome assembly"/>
    <property type="evidence" value="ECO:0007669"/>
    <property type="project" value="InterPro"/>
</dbReference>
<gene>
    <name evidence="8" type="ORF">CYFA0S_10e02762g</name>
</gene>
<evidence type="ECO:0000256" key="4">
    <source>
        <dbReference type="ARBA" id="ARBA00022942"/>
    </source>
</evidence>
<organism evidence="8">
    <name type="scientific">Cyberlindnera fabianii</name>
    <name type="common">Yeast</name>
    <name type="synonym">Hansenula fabianii</name>
    <dbReference type="NCBI Taxonomy" id="36022"/>
    <lineage>
        <taxon>Eukaryota</taxon>
        <taxon>Fungi</taxon>
        <taxon>Dikarya</taxon>
        <taxon>Ascomycota</taxon>
        <taxon>Saccharomycotina</taxon>
        <taxon>Saccharomycetes</taxon>
        <taxon>Phaffomycetales</taxon>
        <taxon>Phaffomycetaceae</taxon>
        <taxon>Cyberlindnera</taxon>
    </lineage>
</organism>
<dbReference type="PhylomeDB" id="A0A061AZ36"/>
<dbReference type="PANTHER" id="PTHR23346:SF19">
    <property type="entry name" value="PROTEASOME ADAPTER AND SCAFFOLD PROTEIN ECM29"/>
    <property type="match status" value="1"/>
</dbReference>
<dbReference type="InterPro" id="IPR011989">
    <property type="entry name" value="ARM-like"/>
</dbReference>
<dbReference type="GO" id="GO:0005737">
    <property type="term" value="C:cytoplasm"/>
    <property type="evidence" value="ECO:0007669"/>
    <property type="project" value="UniProtKB-SubCell"/>
</dbReference>
<feature type="compositionally biased region" description="Basic and acidic residues" evidence="5">
    <location>
        <begin position="1664"/>
        <end position="1681"/>
    </location>
</feature>
<reference evidence="8" key="1">
    <citation type="journal article" date="2014" name="Genome Announc.">
        <title>Genome sequence of the yeast Cyberlindnera fabianii (Hansenula fabianii).</title>
        <authorList>
            <person name="Freel K.C."/>
            <person name="Sarilar V."/>
            <person name="Neuveglise C."/>
            <person name="Devillers H."/>
            <person name="Friedrich A."/>
            <person name="Schacherer J."/>
        </authorList>
    </citation>
    <scope>NUCLEOTIDE SEQUENCE</scope>
    <source>
        <strain evidence="8">YJS4271</strain>
    </source>
</reference>
<proteinExistence type="predicted"/>
<dbReference type="VEuPathDB" id="FungiDB:BON22_3141"/>
<dbReference type="EMBL" id="LK052895">
    <property type="protein sequence ID" value="CDR42828.1"/>
    <property type="molecule type" value="Genomic_DNA"/>
</dbReference>
<dbReference type="OrthoDB" id="16066at2759"/>
<dbReference type="InterPro" id="IPR024372">
    <property type="entry name" value="Ecm29_N"/>
</dbReference>
<keyword evidence="4" id="KW-0647">Proteasome</keyword>
<sequence>MAEQELALVDKVELRIALASSDTKFQSSLDLYLCPLLLKLASPHSAVRQQILKFIQNVIPRLNAARAVQLPTVKLLEQALNPKCPQGQDPSTVQLYSLLFASKGVDRLTDKDKHELIPTIVKGIHTFKPNVAARLFYLFLKSLKGWKTPDRGTDEFKALREKLAFDEADELFIIRKIEQLFLLNPVLNNDGVIPKGYTCPGLSAADVSFLTYDAGVSYKGDELSTVKKDVAMFISILSDKINTALLEIGSVDSNDVVGNACAALLRKIAVPYEDETTINHIISLYVGDKSIPRSPVKPAVQERLITVLSNSVIATKHKDVPLITSIGLNASRFPRLKAATIQFIQWVAKNGSDATSSTEYSITVAAQLRNNLHAEGWPRFEIAQGTTFSTQLKHRRLQYEALGDILKKDALLIEDFSFIEFLFDSLVGDIPETRTTIQGALGSIMHHLPSLPSTSKSRLKSLMRTYLQDDDFDRRDAESLHAAKFTALKYINATFPFHDAESRILNILGTSTKNRSDIIEEAHKGLHPYWFNIAQSSNTIEMKPTPELMGVGNIVQFPSFQDVIEELGKMIEYSRDNKTSSLHGSMATAVEFTLRVLVSQAIKGKSTVVVQDQEWGVRLDKGLDLDATVIEYTKAELVKSSSTVIKFLDILATEFASNAGKDGISNKMNVIYGKTYVKLLSLSPQNVISTQTSAISKLMKLIKKYTVIEDGTVNYAANAIGIIASHPSFSDTDVIELFKSLHTTVEGVPTTPYEVLLIGYLLSRLQLRQRPVLSEENLREGYTTIVTTITSSDLKLQSAAVTAVAELSKFGGFGPKWNSEFIADAKKTIVQALEPKVKKLDEKAIIAWALLSLSEGESIDESFTPFEASIFNTHNTKQVETLFTSGEAFSILAAGWDSNFLKQLIDIPDDDIRPGAAARENRLDFILTRVLEACSSTKPSLRKAGCIWLLSLSQYCGHLPALEGKSGLIHVAFMRFLSDRDELVQEAASRGLSIIYELGDNDLKETLVKSLLKSFTESTSTSKLSSGSVSADTELFEPGVLKTHDGSVSTYKDILNLASEVGDPSLVYKFMSMAKSSALWSSRKGIAFGLGSIMSKSSPDKMLFENSSLSNRLIPKLYRYRFDPSSSVSKSMNDIWATIVPDTSKTVERYHEAILKELLTSMGNKEWRVREASTVALTDLIQTLPADKYQDRMEDIWTMGFRSLDDIKESVRKAGGGLTRVLSQMLVNSISVESGSSATRANEALSKLLPFLLGNKGILSDAEDVRNFSLKTILDLVKKAGKAIRPFIGELLEQFILLMSTLEPQIINYLALNADKYKISSDDIDAKRMQSIGSSPMMNALEKLVDLVDDEIISDVVFRLQSTVKKSVGLPSKAAASRVIVMLVIRHLQIVGRFGESLLTTCVSQLKDRNTTVSSSFATAAGYTCRVCSVSVVLKYAQKISDMYFDSEDDRSKIVAGIASEAVAKYSGDRFASVAAAFLPVAFVAKNDPSKEVAKAFESEWSENTSGNGAVKLYMQEICDLTEKSMSSSQFSVRQTAAKSIAKACNAIDGTTGTSFSIERLFSVLLNACQGRSWSGKEDVLAALVSLSTKCKEHVLAHGDLLEKINRVVLTEAKRRNKEYQKFSIVSLGLFAHDFPSVELHDSVIEIFDSLLSPDYYDSDDEDDSKKTLKDNVNEKSTPKNLKREADRIRALKSLSSAFVCYETGKYNEEMLIFVLNSLKTTVSPEAYIPTWRSQISAIDAFVDISKSLKGVTLSKRSVDGIKSAWDTIYQNCTPSTEIENVRVQTVRVGGNLIAIGNEELSLHVKQAITEFKEHVQSNVLLVEIKNVLG</sequence>
<evidence type="ECO:0000259" key="6">
    <source>
        <dbReference type="Pfam" id="PF13001"/>
    </source>
</evidence>
<dbReference type="InterPro" id="IPR016024">
    <property type="entry name" value="ARM-type_fold"/>
</dbReference>